<dbReference type="InterPro" id="IPR000253">
    <property type="entry name" value="FHA_dom"/>
</dbReference>
<evidence type="ECO:0000313" key="8">
    <source>
        <dbReference type="RefSeq" id="XP_034250544.1"/>
    </source>
</evidence>
<sequence length="1786" mass="202111">MGWFLWRKPNPGFTGVQEIPLLSDVVFVGRGKDCTVHCLSLYVSRRHLKLIPKDDGSISLQDLGSSNGTFVNQMKIPPNAEFSLRLGDEIGIGNFNNDNQDCFVYEVRNIELSRLKVDSSANEDKQPIDINQNPQHQLERGLKRCADEPEIVVLDDDDDDANGLNSNGVESFSNSLKRQKIDETAHSTIHQSSTAQSKETEKSTCCPIIQEDSKVAACKDLSNFALTANAALGVEHVSSSCDVPEVSRQVLTNAKATHTKQELSSNINTSDPKCDEVFPQPSGRTIMNIKPEISFQKPANPRVSAILEGSCDSSTATLRLSSPAIDVKSNLPVFSSTPLHNKHVKLEDMSGLTPREIKTDEDTPSISQTGADFSPIVKDKVKDSSRLSQNSSANYTIDEELIPIDLCDDEDDDEIFPCSQMFTEEEEVKPCLETLDKEMGVVDLSLDEEPQNNILERDDDVVLISEDEDEEEIQEANKWFNRLSQSFIKVEAEDEVSNAVLPTEQQDDDIWEDWPKELENNDQDVAEAEPSGDLEHDQGKAEPIVVLKQLDSDMLNKMEEDQLKINHVEEDKDNVKLEKNTYKKESKDKSKAKDADSHRGRTEKKKKHRSKEERHSKKHSSRHRKHDVDKKESRSRDKIVERLKETFGGSSSEDEDKAATKSSSKTQSDINFDALLNKSNDKLDLSGESKQLQINLNRLEENPQLCERYGLSSLSPSTAQQPPAPVPKKAPRKIEIVDALPNPPRKASNRGISMETSRKMYDTVRQRSVDEPKRPKSKEDTKALRKEKLAKVAAHSGLKDSRSAEHKRSAPAKAKVTMANRGSFLTETDESSPIVKPKSRKEILESIKIPKLKDKAVVNLSTKSPLQALNLSYEKKELPQTSVQSNAEAAPVEIPTGPQPKKRVAQKPPPGFYEDTRQLHPSSHGEGQKSLPVPAEHSLSMKSCLSGSSKHNITMNDSKPIAQKKKRVQFKENLEEIRYIDKLPNTRKVNSSRDADRPTPMSHIVAPKLPKGPAIPNDESILQDIIYDISKWNPLWLKEEKDLPPDVVPPVVSNMVMPPLPKTEFLDFHEYHETMYPLLMLELWSGVSREYNTRMNNSRNNLIMAVDKASSAPVFSRPERMLTTLSCHMLVNDRPGPEPPRLGNLVIIDLALKDPCNKLVIIPVFGYVSFDAKDRLRNTDQFHKDLVSHCPNPTFKIRFNLQIKERKNFTFELERPMRIKHVKYLRGDLRMFQAMKNLEYMPLQYSVISPLAASEDFTLPDVSQKKLAFIEQLNPMQTQIVLQTAEVCLQDKPKICLIQGPPGTGKTQVIESLVMHLLYRDSMYTRANRERRLVPRILLCAPSNNAVDLLVARLLRRRARFEKEHRFKMVRVGQTLHEDVRGVSLQELANVAMKQDRALHDSQGVDIDIGHLTAKLCAVENQIRDLQMNSKPVPGEITFRQADLIRRLRVLEERKKQQQQASNSSPKYDFAFERETKKKILRGADIIGTTLNSCVIKLMETVFPPTSAGKYHFQVCIVDEATQCLEVETLIPLLLGVKTLVLVGDPNQLPATILSKIARDKGLSTSLFARLQNVVPKAVQMLDMQYRMHPEILKWPNKYFYHRRLKSPEEIVSCRDSRVLPYSVLSLPFHQDSRGESNSEEAKLVLQLSELLIDEKAIQHDFRVGIVTPYQTQRRLIESMIMGRLPKLNKPLVEVNTIDSCQGQEKDIIIISCVRTNGVGFLSDRQRINVALTRAKYAMFICGNFSSLDRDSMWNNLLTDARHRKCLIEVRNNYNKGDLWNLISKK</sequence>
<dbReference type="PANTHER" id="PTHR10887:SF495">
    <property type="entry name" value="HELICASE SENATAXIN ISOFORM X1-RELATED"/>
    <property type="match status" value="1"/>
</dbReference>
<dbReference type="SUPFAM" id="SSF52540">
    <property type="entry name" value="P-loop containing nucleoside triphosphate hydrolases"/>
    <property type="match status" value="1"/>
</dbReference>
<dbReference type="GO" id="GO:0001147">
    <property type="term" value="F:transcription termination site sequence-specific DNA binding"/>
    <property type="evidence" value="ECO:0007669"/>
    <property type="project" value="TreeGrafter"/>
</dbReference>
<dbReference type="GO" id="GO:0016787">
    <property type="term" value="F:hydrolase activity"/>
    <property type="evidence" value="ECO:0007669"/>
    <property type="project" value="UniProtKB-KW"/>
</dbReference>
<evidence type="ECO:0000256" key="3">
    <source>
        <dbReference type="ARBA" id="ARBA00022806"/>
    </source>
</evidence>
<dbReference type="GO" id="GO:0005694">
    <property type="term" value="C:chromosome"/>
    <property type="evidence" value="ECO:0007669"/>
    <property type="project" value="UniProtKB-ARBA"/>
</dbReference>
<evidence type="ECO:0000256" key="1">
    <source>
        <dbReference type="ARBA" id="ARBA00022741"/>
    </source>
</evidence>
<dbReference type="OrthoDB" id="2285229at2759"/>
<dbReference type="InterPro" id="IPR041677">
    <property type="entry name" value="DNA2/NAM7_AAA_11"/>
</dbReference>
<dbReference type="Pfam" id="PF00498">
    <property type="entry name" value="FHA"/>
    <property type="match status" value="1"/>
</dbReference>
<dbReference type="Pfam" id="PF13086">
    <property type="entry name" value="AAA_11"/>
    <property type="match status" value="1"/>
</dbReference>
<keyword evidence="2" id="KW-0378">Hydrolase</keyword>
<evidence type="ECO:0000313" key="9">
    <source>
        <dbReference type="RefSeq" id="XP_034250545.1"/>
    </source>
</evidence>
<dbReference type="Pfam" id="PF13087">
    <property type="entry name" value="AAA_12"/>
    <property type="match status" value="1"/>
</dbReference>
<gene>
    <name evidence="8 9" type="primary">LOC117650977</name>
</gene>
<dbReference type="InterPro" id="IPR047187">
    <property type="entry name" value="SF1_C_Upf1"/>
</dbReference>
<protein>
    <submittedName>
        <fullName evidence="8 9">Probable helicase senataxin</fullName>
    </submittedName>
</protein>
<name>A0A6P8ZZM6_THRPL</name>
<dbReference type="Proteomes" id="UP000515158">
    <property type="component" value="Unplaced"/>
</dbReference>
<feature type="compositionally biased region" description="Basic residues" evidence="5">
    <location>
        <begin position="616"/>
        <end position="625"/>
    </location>
</feature>
<evidence type="ECO:0000256" key="5">
    <source>
        <dbReference type="SAM" id="MobiDB-lite"/>
    </source>
</evidence>
<feature type="region of interest" description="Disordered" evidence="5">
    <location>
        <begin position="494"/>
        <end position="545"/>
    </location>
</feature>
<keyword evidence="1" id="KW-0547">Nucleotide-binding</keyword>
<feature type="compositionally biased region" description="Basic and acidic residues" evidence="5">
    <location>
        <begin position="797"/>
        <end position="808"/>
    </location>
</feature>
<dbReference type="InterPro" id="IPR008984">
    <property type="entry name" value="SMAD_FHA_dom_sf"/>
</dbReference>
<evidence type="ECO:0000256" key="2">
    <source>
        <dbReference type="ARBA" id="ARBA00022801"/>
    </source>
</evidence>
<evidence type="ECO:0000256" key="4">
    <source>
        <dbReference type="ARBA" id="ARBA00022840"/>
    </source>
</evidence>
<reference evidence="8 9" key="1">
    <citation type="submission" date="2025-04" db="UniProtKB">
        <authorList>
            <consortium name="RefSeq"/>
        </authorList>
    </citation>
    <scope>IDENTIFICATION</scope>
    <source>
        <tissue evidence="8 9">Total insect</tissue>
    </source>
</reference>
<keyword evidence="7" id="KW-1185">Reference proteome</keyword>
<dbReference type="SUPFAM" id="SSF49879">
    <property type="entry name" value="SMAD/FHA domain"/>
    <property type="match status" value="1"/>
</dbReference>
<feature type="domain" description="FHA" evidence="6">
    <location>
        <begin position="26"/>
        <end position="76"/>
    </location>
</feature>
<dbReference type="PANTHER" id="PTHR10887">
    <property type="entry name" value="DNA2/NAM7 HELICASE FAMILY"/>
    <property type="match status" value="1"/>
</dbReference>
<proteinExistence type="predicted"/>
<evidence type="ECO:0000259" key="6">
    <source>
        <dbReference type="PROSITE" id="PS50006"/>
    </source>
</evidence>
<dbReference type="GO" id="GO:0004386">
    <property type="term" value="F:helicase activity"/>
    <property type="evidence" value="ECO:0007669"/>
    <property type="project" value="UniProtKB-KW"/>
</dbReference>
<feature type="compositionally biased region" description="Acidic residues" evidence="5">
    <location>
        <begin position="520"/>
        <end position="532"/>
    </location>
</feature>
<dbReference type="PROSITE" id="PS50006">
    <property type="entry name" value="FHA_DOMAIN"/>
    <property type="match status" value="1"/>
</dbReference>
<feature type="compositionally biased region" description="Basic and acidic residues" evidence="5">
    <location>
        <begin position="756"/>
        <end position="790"/>
    </location>
</feature>
<feature type="region of interest" description="Disordered" evidence="5">
    <location>
        <begin position="988"/>
        <end position="1012"/>
    </location>
</feature>
<dbReference type="InterPro" id="IPR027417">
    <property type="entry name" value="P-loop_NTPase"/>
</dbReference>
<dbReference type="CDD" id="cd00060">
    <property type="entry name" value="FHA"/>
    <property type="match status" value="1"/>
</dbReference>
<dbReference type="Gene3D" id="3.40.50.300">
    <property type="entry name" value="P-loop containing nucleotide triphosphate hydrolases"/>
    <property type="match status" value="2"/>
</dbReference>
<dbReference type="KEGG" id="tpal:117650977"/>
<feature type="compositionally biased region" description="Basic and acidic residues" evidence="5">
    <location>
        <begin position="563"/>
        <end position="600"/>
    </location>
</feature>
<keyword evidence="3 8" id="KW-0347">Helicase</keyword>
<dbReference type="RefSeq" id="XP_034250544.1">
    <property type="nucleotide sequence ID" value="XM_034394653.1"/>
</dbReference>
<dbReference type="FunFam" id="3.40.50.300:FF:000326">
    <property type="entry name" value="P-loop containing nucleoside triphosphate hydrolase"/>
    <property type="match status" value="1"/>
</dbReference>
<dbReference type="GO" id="GO:0005524">
    <property type="term" value="F:ATP binding"/>
    <property type="evidence" value="ECO:0007669"/>
    <property type="project" value="UniProtKB-KW"/>
</dbReference>
<organism evidence="8">
    <name type="scientific">Thrips palmi</name>
    <name type="common">Melon thrips</name>
    <dbReference type="NCBI Taxonomy" id="161013"/>
    <lineage>
        <taxon>Eukaryota</taxon>
        <taxon>Metazoa</taxon>
        <taxon>Ecdysozoa</taxon>
        <taxon>Arthropoda</taxon>
        <taxon>Hexapoda</taxon>
        <taxon>Insecta</taxon>
        <taxon>Pterygota</taxon>
        <taxon>Neoptera</taxon>
        <taxon>Paraneoptera</taxon>
        <taxon>Thysanoptera</taxon>
        <taxon>Terebrantia</taxon>
        <taxon>Thripoidea</taxon>
        <taxon>Thripidae</taxon>
        <taxon>Thrips</taxon>
    </lineage>
</organism>
<dbReference type="InterPro" id="IPR041679">
    <property type="entry name" value="DNA2/NAM7-like_C"/>
</dbReference>
<feature type="region of interest" description="Disordered" evidence="5">
    <location>
        <begin position="707"/>
        <end position="838"/>
    </location>
</feature>
<dbReference type="GO" id="GO:0016604">
    <property type="term" value="C:nuclear body"/>
    <property type="evidence" value="ECO:0007669"/>
    <property type="project" value="TreeGrafter"/>
</dbReference>
<evidence type="ECO:0000313" key="7">
    <source>
        <dbReference type="Proteomes" id="UP000515158"/>
    </source>
</evidence>
<accession>A0A6P8ZZM6</accession>
<dbReference type="GO" id="GO:0006369">
    <property type="term" value="P:termination of RNA polymerase II transcription"/>
    <property type="evidence" value="ECO:0007669"/>
    <property type="project" value="TreeGrafter"/>
</dbReference>
<feature type="compositionally biased region" description="Basic and acidic residues" evidence="5">
    <location>
        <begin position="626"/>
        <end position="645"/>
    </location>
</feature>
<dbReference type="InterPro" id="IPR045055">
    <property type="entry name" value="DNA2/NAM7-like"/>
</dbReference>
<dbReference type="CDD" id="cd18042">
    <property type="entry name" value="DEXXQc_SETX"/>
    <property type="match status" value="1"/>
</dbReference>
<dbReference type="Gene3D" id="2.60.200.20">
    <property type="match status" value="1"/>
</dbReference>
<dbReference type="SMART" id="SM00240">
    <property type="entry name" value="FHA"/>
    <property type="match status" value="1"/>
</dbReference>
<feature type="region of interest" description="Disordered" evidence="5">
    <location>
        <begin position="878"/>
        <end position="935"/>
    </location>
</feature>
<keyword evidence="4" id="KW-0067">ATP-binding</keyword>
<dbReference type="RefSeq" id="XP_034250545.1">
    <property type="nucleotide sequence ID" value="XM_034394654.1"/>
</dbReference>
<dbReference type="CDD" id="cd18808">
    <property type="entry name" value="SF1_C_Upf1"/>
    <property type="match status" value="1"/>
</dbReference>
<dbReference type="GeneID" id="117650977"/>
<feature type="region of interest" description="Disordered" evidence="5">
    <location>
        <begin position="563"/>
        <end position="673"/>
    </location>
</feature>